<evidence type="ECO:0000256" key="1">
    <source>
        <dbReference type="SAM" id="MobiDB-lite"/>
    </source>
</evidence>
<keyword evidence="3" id="KW-1185">Reference proteome</keyword>
<dbReference type="EMBL" id="WHVB01000011">
    <property type="protein sequence ID" value="KAF8478584.1"/>
    <property type="molecule type" value="Genomic_DNA"/>
</dbReference>
<organism evidence="2 3">
    <name type="scientific">Russula ochroleuca</name>
    <dbReference type="NCBI Taxonomy" id="152965"/>
    <lineage>
        <taxon>Eukaryota</taxon>
        <taxon>Fungi</taxon>
        <taxon>Dikarya</taxon>
        <taxon>Basidiomycota</taxon>
        <taxon>Agaricomycotina</taxon>
        <taxon>Agaricomycetes</taxon>
        <taxon>Russulales</taxon>
        <taxon>Russulaceae</taxon>
        <taxon>Russula</taxon>
    </lineage>
</organism>
<dbReference type="Pfam" id="PF11654">
    <property type="entry name" value="NCE101"/>
    <property type="match status" value="1"/>
</dbReference>
<reference evidence="2" key="1">
    <citation type="submission" date="2019-10" db="EMBL/GenBank/DDBJ databases">
        <authorList>
            <consortium name="DOE Joint Genome Institute"/>
            <person name="Kuo A."/>
            <person name="Miyauchi S."/>
            <person name="Kiss E."/>
            <person name="Drula E."/>
            <person name="Kohler A."/>
            <person name="Sanchez-Garcia M."/>
            <person name="Andreopoulos B."/>
            <person name="Barry K.W."/>
            <person name="Bonito G."/>
            <person name="Buee M."/>
            <person name="Carver A."/>
            <person name="Chen C."/>
            <person name="Cichocki N."/>
            <person name="Clum A."/>
            <person name="Culley D."/>
            <person name="Crous P.W."/>
            <person name="Fauchery L."/>
            <person name="Girlanda M."/>
            <person name="Hayes R."/>
            <person name="Keri Z."/>
            <person name="LaButti K."/>
            <person name="Lipzen A."/>
            <person name="Lombard V."/>
            <person name="Magnuson J."/>
            <person name="Maillard F."/>
            <person name="Morin E."/>
            <person name="Murat C."/>
            <person name="Nolan M."/>
            <person name="Ohm R."/>
            <person name="Pangilinan J."/>
            <person name="Pereira M."/>
            <person name="Perotto S."/>
            <person name="Peter M."/>
            <person name="Riley R."/>
            <person name="Sitrit Y."/>
            <person name="Stielow B."/>
            <person name="Szollosi G."/>
            <person name="Zifcakova L."/>
            <person name="Stursova M."/>
            <person name="Spatafora J.W."/>
            <person name="Tedersoo L."/>
            <person name="Vaario L.-M."/>
            <person name="Yamada A."/>
            <person name="Yan M."/>
            <person name="Wang P."/>
            <person name="Xu J."/>
            <person name="Bruns T."/>
            <person name="Baldrian P."/>
            <person name="Vilgalys R."/>
            <person name="Henrissat B."/>
            <person name="Grigoriev I.V."/>
            <person name="Hibbett D."/>
            <person name="Nagy L.G."/>
            <person name="Martin F.M."/>
        </authorList>
    </citation>
    <scope>NUCLEOTIDE SEQUENCE</scope>
    <source>
        <strain evidence="2">Prilba</strain>
    </source>
</reference>
<evidence type="ECO:0000313" key="3">
    <source>
        <dbReference type="Proteomes" id="UP000759537"/>
    </source>
</evidence>
<comment type="caution">
    <text evidence="2">The sequence shown here is derived from an EMBL/GenBank/DDBJ whole genome shotgun (WGS) entry which is preliminary data.</text>
</comment>
<dbReference type="OrthoDB" id="2155101at2759"/>
<reference evidence="2" key="2">
    <citation type="journal article" date="2020" name="Nat. Commun.">
        <title>Large-scale genome sequencing of mycorrhizal fungi provides insights into the early evolution of symbiotic traits.</title>
        <authorList>
            <person name="Miyauchi S."/>
            <person name="Kiss E."/>
            <person name="Kuo A."/>
            <person name="Drula E."/>
            <person name="Kohler A."/>
            <person name="Sanchez-Garcia M."/>
            <person name="Morin E."/>
            <person name="Andreopoulos B."/>
            <person name="Barry K.W."/>
            <person name="Bonito G."/>
            <person name="Buee M."/>
            <person name="Carver A."/>
            <person name="Chen C."/>
            <person name="Cichocki N."/>
            <person name="Clum A."/>
            <person name="Culley D."/>
            <person name="Crous P.W."/>
            <person name="Fauchery L."/>
            <person name="Girlanda M."/>
            <person name="Hayes R.D."/>
            <person name="Keri Z."/>
            <person name="LaButti K."/>
            <person name="Lipzen A."/>
            <person name="Lombard V."/>
            <person name="Magnuson J."/>
            <person name="Maillard F."/>
            <person name="Murat C."/>
            <person name="Nolan M."/>
            <person name="Ohm R.A."/>
            <person name="Pangilinan J."/>
            <person name="Pereira M.F."/>
            <person name="Perotto S."/>
            <person name="Peter M."/>
            <person name="Pfister S."/>
            <person name="Riley R."/>
            <person name="Sitrit Y."/>
            <person name="Stielow J.B."/>
            <person name="Szollosi G."/>
            <person name="Zifcakova L."/>
            <person name="Stursova M."/>
            <person name="Spatafora J.W."/>
            <person name="Tedersoo L."/>
            <person name="Vaario L.M."/>
            <person name="Yamada A."/>
            <person name="Yan M."/>
            <person name="Wang P."/>
            <person name="Xu J."/>
            <person name="Bruns T."/>
            <person name="Baldrian P."/>
            <person name="Vilgalys R."/>
            <person name="Dunand C."/>
            <person name="Henrissat B."/>
            <person name="Grigoriev I.V."/>
            <person name="Hibbett D."/>
            <person name="Nagy L.G."/>
            <person name="Martin F.M."/>
        </authorList>
    </citation>
    <scope>NUCLEOTIDE SEQUENCE</scope>
    <source>
        <strain evidence="2">Prilba</strain>
    </source>
</reference>
<feature type="region of interest" description="Disordered" evidence="1">
    <location>
        <begin position="49"/>
        <end position="74"/>
    </location>
</feature>
<sequence length="74" mass="8219">LASALDPLLGIFTGAFAFYLYEINPRTAPAPEQKLDSLVRWKIEKYQADRAKRDSEGASSDAELSKLFGQAKDK</sequence>
<dbReference type="GO" id="GO:0009306">
    <property type="term" value="P:protein secretion"/>
    <property type="evidence" value="ECO:0007669"/>
    <property type="project" value="InterPro"/>
</dbReference>
<dbReference type="AlphaFoldDB" id="A0A9P5MTP1"/>
<accession>A0A9P5MTP1</accession>
<dbReference type="Proteomes" id="UP000759537">
    <property type="component" value="Unassembled WGS sequence"/>
</dbReference>
<name>A0A9P5MTP1_9AGAM</name>
<gene>
    <name evidence="2" type="ORF">DFH94DRAFT_633064</name>
</gene>
<evidence type="ECO:0000313" key="2">
    <source>
        <dbReference type="EMBL" id="KAF8478584.1"/>
    </source>
</evidence>
<proteinExistence type="predicted"/>
<protein>
    <submittedName>
        <fullName evidence="2">Uncharacterized protein</fullName>
    </submittedName>
</protein>
<dbReference type="InterPro" id="IPR024242">
    <property type="entry name" value="NCE101"/>
</dbReference>
<feature type="non-terminal residue" evidence="2">
    <location>
        <position position="1"/>
    </location>
</feature>